<keyword evidence="2 5" id="KW-0812">Transmembrane</keyword>
<comment type="caution">
    <text evidence="6">The sequence shown here is derived from an EMBL/GenBank/DDBJ whole genome shotgun (WGS) entry which is preliminary data.</text>
</comment>
<keyword evidence="4 5" id="KW-0472">Membrane</keyword>
<reference evidence="6 7" key="1">
    <citation type="submission" date="2016-07" db="EMBL/GenBank/DDBJ databases">
        <title>Pervasive Adenine N6-methylation of Active Genes in Fungi.</title>
        <authorList>
            <consortium name="DOE Joint Genome Institute"/>
            <person name="Mondo S.J."/>
            <person name="Dannebaum R.O."/>
            <person name="Kuo R.C."/>
            <person name="Labutti K."/>
            <person name="Haridas S."/>
            <person name="Kuo A."/>
            <person name="Salamov A."/>
            <person name="Ahrendt S.R."/>
            <person name="Lipzen A."/>
            <person name="Sullivan W."/>
            <person name="Andreopoulos W.B."/>
            <person name="Clum A."/>
            <person name="Lindquist E."/>
            <person name="Daum C."/>
            <person name="Ramamoorthy G.K."/>
            <person name="Gryganskyi A."/>
            <person name="Culley D."/>
            <person name="Magnuson J.K."/>
            <person name="James T.Y."/>
            <person name="O'Malley M.A."/>
            <person name="Stajich J.E."/>
            <person name="Spatafora J.W."/>
            <person name="Visel A."/>
            <person name="Grigoriev I.V."/>
        </authorList>
    </citation>
    <scope>NUCLEOTIDE SEQUENCE [LARGE SCALE GENOMIC DNA]</scope>
    <source>
        <strain evidence="6 7">JEL800</strain>
    </source>
</reference>
<dbReference type="EMBL" id="MCGO01000001">
    <property type="protein sequence ID" value="ORY53648.1"/>
    <property type="molecule type" value="Genomic_DNA"/>
</dbReference>
<dbReference type="InterPro" id="IPR003689">
    <property type="entry name" value="ZIP"/>
</dbReference>
<dbReference type="OrthoDB" id="448280at2759"/>
<evidence type="ECO:0000313" key="6">
    <source>
        <dbReference type="EMBL" id="ORY53648.1"/>
    </source>
</evidence>
<dbReference type="GO" id="GO:0005385">
    <property type="term" value="F:zinc ion transmembrane transporter activity"/>
    <property type="evidence" value="ECO:0007669"/>
    <property type="project" value="TreeGrafter"/>
</dbReference>
<dbReference type="STRING" id="329046.A0A1Y2D2X9"/>
<feature type="transmembrane region" description="Helical" evidence="5">
    <location>
        <begin position="299"/>
        <end position="318"/>
    </location>
</feature>
<sequence length="361" mass="38786">MLIAGTGIFTTLALGVHAHVPFFASVLQMAKMFGIGIIASTAWFHLLPDAFESFTNPCLPEAWKGFGVGYVGLFGMIAAFLVQYIELAAVDYKSQHEDNDEEDVDLDDETSSVTQEGVMGGAGVGTQSDCDCTDLDRVVVSGNSAAFLSNERTALLRAVQETAASDLNYNTMANRAGSSSSDPGIHVVTQRNKNVGEYTHQRDSELGIMILEAGIIFHSVVIGITLGVTPDDAFMSLLCAACFHQMFEGLALGVLIGNLSISESAKRLMCLVYPLTTPIGILVGIYIRSFYNENDGGLIVAQGIFNSLSAGILFYNTYTELMSAEINHSGHFHGFSPRFKTACFFAMYLGAGMMALLAVWA</sequence>
<dbReference type="Pfam" id="PF02535">
    <property type="entry name" value="Zip"/>
    <property type="match status" value="1"/>
</dbReference>
<evidence type="ECO:0000256" key="2">
    <source>
        <dbReference type="ARBA" id="ARBA00022692"/>
    </source>
</evidence>
<evidence type="ECO:0000256" key="5">
    <source>
        <dbReference type="SAM" id="Phobius"/>
    </source>
</evidence>
<keyword evidence="3 5" id="KW-1133">Transmembrane helix</keyword>
<dbReference type="GO" id="GO:0005886">
    <property type="term" value="C:plasma membrane"/>
    <property type="evidence" value="ECO:0007669"/>
    <property type="project" value="TreeGrafter"/>
</dbReference>
<gene>
    <name evidence="6" type="ORF">BCR33DRAFT_711028</name>
</gene>
<feature type="transmembrane region" description="Helical" evidence="5">
    <location>
        <begin position="268"/>
        <end position="287"/>
    </location>
</feature>
<comment type="subcellular location">
    <subcellularLocation>
        <location evidence="1">Membrane</location>
        <topology evidence="1">Multi-pass membrane protein</topology>
    </subcellularLocation>
</comment>
<keyword evidence="7" id="KW-1185">Reference proteome</keyword>
<feature type="transmembrane region" description="Helical" evidence="5">
    <location>
        <begin position="206"/>
        <end position="228"/>
    </location>
</feature>
<evidence type="ECO:0000313" key="7">
    <source>
        <dbReference type="Proteomes" id="UP000193642"/>
    </source>
</evidence>
<protein>
    <submittedName>
        <fullName evidence="6">Zinc/iron permease</fullName>
    </submittedName>
</protein>
<proteinExistence type="predicted"/>
<dbReference type="PANTHER" id="PTHR11040">
    <property type="entry name" value="ZINC/IRON TRANSPORTER"/>
    <property type="match status" value="1"/>
</dbReference>
<feature type="transmembrane region" description="Helical" evidence="5">
    <location>
        <begin position="339"/>
        <end position="360"/>
    </location>
</feature>
<dbReference type="PANTHER" id="PTHR11040:SF44">
    <property type="entry name" value="PROTEIN ZNTC-RELATED"/>
    <property type="match status" value="1"/>
</dbReference>
<evidence type="ECO:0000256" key="4">
    <source>
        <dbReference type="ARBA" id="ARBA00023136"/>
    </source>
</evidence>
<accession>A0A1Y2D2X9</accession>
<name>A0A1Y2D2X9_9FUNG</name>
<dbReference type="Proteomes" id="UP000193642">
    <property type="component" value="Unassembled WGS sequence"/>
</dbReference>
<feature type="transmembrane region" description="Helical" evidence="5">
    <location>
        <begin position="66"/>
        <end position="85"/>
    </location>
</feature>
<dbReference type="AlphaFoldDB" id="A0A1Y2D2X9"/>
<feature type="transmembrane region" description="Helical" evidence="5">
    <location>
        <begin position="234"/>
        <end position="256"/>
    </location>
</feature>
<evidence type="ECO:0000256" key="3">
    <source>
        <dbReference type="ARBA" id="ARBA00022989"/>
    </source>
</evidence>
<organism evidence="6 7">
    <name type="scientific">Rhizoclosmatium globosum</name>
    <dbReference type="NCBI Taxonomy" id="329046"/>
    <lineage>
        <taxon>Eukaryota</taxon>
        <taxon>Fungi</taxon>
        <taxon>Fungi incertae sedis</taxon>
        <taxon>Chytridiomycota</taxon>
        <taxon>Chytridiomycota incertae sedis</taxon>
        <taxon>Chytridiomycetes</taxon>
        <taxon>Chytridiales</taxon>
        <taxon>Chytriomycetaceae</taxon>
        <taxon>Rhizoclosmatium</taxon>
    </lineage>
</organism>
<evidence type="ECO:0000256" key="1">
    <source>
        <dbReference type="ARBA" id="ARBA00004141"/>
    </source>
</evidence>